<evidence type="ECO:0000313" key="2">
    <source>
        <dbReference type="Proteomes" id="UP000733611"/>
    </source>
</evidence>
<organism evidence="1 2">
    <name type="scientific">Candidatus Anaerobiospirillum pullicola</name>
    <dbReference type="NCBI Taxonomy" id="2838451"/>
    <lineage>
        <taxon>Bacteria</taxon>
        <taxon>Pseudomonadati</taxon>
        <taxon>Pseudomonadota</taxon>
        <taxon>Gammaproteobacteria</taxon>
        <taxon>Aeromonadales</taxon>
        <taxon>Succinivibrionaceae</taxon>
        <taxon>Anaerobiospirillum</taxon>
    </lineage>
</organism>
<accession>A0A948WXU3</accession>
<name>A0A948WXU3_9GAMM</name>
<dbReference type="EMBL" id="JAHLFE010000092">
    <property type="protein sequence ID" value="MBU3844150.1"/>
    <property type="molecule type" value="Genomic_DNA"/>
</dbReference>
<reference evidence="1" key="1">
    <citation type="journal article" date="2021" name="PeerJ">
        <title>Extensive microbial diversity within the chicken gut microbiome revealed by metagenomics and culture.</title>
        <authorList>
            <person name="Gilroy R."/>
            <person name="Ravi A."/>
            <person name="Getino M."/>
            <person name="Pursley I."/>
            <person name="Horton D.L."/>
            <person name="Alikhan N.F."/>
            <person name="Baker D."/>
            <person name="Gharbi K."/>
            <person name="Hall N."/>
            <person name="Watson M."/>
            <person name="Adriaenssens E.M."/>
            <person name="Foster-Nyarko E."/>
            <person name="Jarju S."/>
            <person name="Secka A."/>
            <person name="Antonio M."/>
            <person name="Oren A."/>
            <person name="Chaudhuri R.R."/>
            <person name="La Ragione R."/>
            <person name="Hildebrand F."/>
            <person name="Pallen M.J."/>
        </authorList>
    </citation>
    <scope>NUCLEOTIDE SEQUENCE</scope>
    <source>
        <strain evidence="1">378</strain>
    </source>
</reference>
<sequence>MASNERPMVKTLRFPLRVESLQMVAKVQALVHKGQVVVFLEDCYRFVRGCADDNMVRLPKTWLNPPAAEWAALLQSKPELNDNVAARQQPLEKVLGHGMSRHMVVCTSEQLWWRLQWYAARPHTFAQDRVLCQSWSEAIASGMFVSGLHALFWEELESQLPKQQVQELQEQGLRMHRLREELFCRHPQSLKKGWLFCNKVGFKAPEAAPWELQGA</sequence>
<comment type="caution">
    <text evidence="1">The sequence shown here is derived from an EMBL/GenBank/DDBJ whole genome shotgun (WGS) entry which is preliminary data.</text>
</comment>
<protein>
    <submittedName>
        <fullName evidence="1">Uncharacterized protein</fullName>
    </submittedName>
</protein>
<reference evidence="1" key="2">
    <citation type="submission" date="2021-04" db="EMBL/GenBank/DDBJ databases">
        <authorList>
            <person name="Gilroy R."/>
        </authorList>
    </citation>
    <scope>NUCLEOTIDE SEQUENCE</scope>
    <source>
        <strain evidence="1">378</strain>
    </source>
</reference>
<dbReference type="AlphaFoldDB" id="A0A948WXU3"/>
<gene>
    <name evidence="1" type="ORF">H9847_04660</name>
</gene>
<proteinExistence type="predicted"/>
<evidence type="ECO:0000313" key="1">
    <source>
        <dbReference type="EMBL" id="MBU3844150.1"/>
    </source>
</evidence>
<dbReference type="Proteomes" id="UP000733611">
    <property type="component" value="Unassembled WGS sequence"/>
</dbReference>